<dbReference type="Gene3D" id="2.60.40.10">
    <property type="entry name" value="Immunoglobulins"/>
    <property type="match status" value="2"/>
</dbReference>
<evidence type="ECO:0000256" key="15">
    <source>
        <dbReference type="ARBA" id="ARBA00023170"/>
    </source>
</evidence>
<keyword evidence="17" id="KW-0393">Immunoglobulin domain</keyword>
<evidence type="ECO:0000256" key="17">
    <source>
        <dbReference type="ARBA" id="ARBA00023319"/>
    </source>
</evidence>
<reference evidence="19 20" key="1">
    <citation type="submission" date="2024-01" db="EMBL/GenBank/DDBJ databases">
        <authorList>
            <person name="Alioto T."/>
            <person name="Alioto T."/>
            <person name="Gomez Garrido J."/>
        </authorList>
    </citation>
    <scope>NUCLEOTIDE SEQUENCE [LARGE SCALE GENOMIC DNA]</scope>
</reference>
<dbReference type="GO" id="GO:0017134">
    <property type="term" value="F:fibroblast growth factor binding"/>
    <property type="evidence" value="ECO:0007669"/>
    <property type="project" value="TreeGrafter"/>
</dbReference>
<organism evidence="19 20">
    <name type="scientific">Scomber scombrus</name>
    <name type="common">Atlantic mackerel</name>
    <name type="synonym">Scomber vernalis</name>
    <dbReference type="NCBI Taxonomy" id="13677"/>
    <lineage>
        <taxon>Eukaryota</taxon>
        <taxon>Metazoa</taxon>
        <taxon>Chordata</taxon>
        <taxon>Craniata</taxon>
        <taxon>Vertebrata</taxon>
        <taxon>Euteleostomi</taxon>
        <taxon>Actinopterygii</taxon>
        <taxon>Neopterygii</taxon>
        <taxon>Teleostei</taxon>
        <taxon>Neoteleostei</taxon>
        <taxon>Acanthomorphata</taxon>
        <taxon>Pelagiaria</taxon>
        <taxon>Scombriformes</taxon>
        <taxon>Scombridae</taxon>
        <taxon>Scomber</taxon>
    </lineage>
</organism>
<evidence type="ECO:0000256" key="1">
    <source>
        <dbReference type="ARBA" id="ARBA00004167"/>
    </source>
</evidence>
<evidence type="ECO:0000256" key="4">
    <source>
        <dbReference type="ARBA" id="ARBA00022679"/>
    </source>
</evidence>
<keyword evidence="6" id="KW-0732">Signal</keyword>
<dbReference type="PANTHER" id="PTHR19890">
    <property type="entry name" value="FIBROBLAST GROWTH FACTOR RECEPTOR"/>
    <property type="match status" value="1"/>
</dbReference>
<keyword evidence="10" id="KW-0067">ATP-binding</keyword>
<evidence type="ECO:0000256" key="12">
    <source>
        <dbReference type="ARBA" id="ARBA00023136"/>
    </source>
</evidence>
<dbReference type="AlphaFoldDB" id="A0AAV1PY61"/>
<comment type="subcellular location">
    <subcellularLocation>
        <location evidence="1">Membrane</location>
        <topology evidence="1">Single-pass membrane protein</topology>
    </subcellularLocation>
</comment>
<keyword evidence="12" id="KW-0472">Membrane</keyword>
<keyword evidence="8" id="KW-0547">Nucleotide-binding</keyword>
<evidence type="ECO:0000256" key="14">
    <source>
        <dbReference type="ARBA" id="ARBA00023157"/>
    </source>
</evidence>
<dbReference type="Pfam" id="PF07679">
    <property type="entry name" value="I-set"/>
    <property type="match status" value="2"/>
</dbReference>
<dbReference type="PANTHER" id="PTHR19890:SF10">
    <property type="entry name" value="FIBROBLAST GROWTH FACTOR RECEPTOR-LIKE 1"/>
    <property type="match status" value="1"/>
</dbReference>
<keyword evidence="13" id="KW-0829">Tyrosine-protein kinase</keyword>
<feature type="domain" description="Ig-like" evidence="18">
    <location>
        <begin position="1"/>
        <end position="86"/>
    </location>
</feature>
<evidence type="ECO:0000256" key="5">
    <source>
        <dbReference type="ARBA" id="ARBA00022692"/>
    </source>
</evidence>
<gene>
    <name evidence="19" type="ORF">FSCOSCO3_A019019</name>
</gene>
<evidence type="ECO:0000256" key="13">
    <source>
        <dbReference type="ARBA" id="ARBA00023137"/>
    </source>
</evidence>
<dbReference type="EC" id="2.7.10.1" evidence="2"/>
<dbReference type="FunFam" id="2.60.40.10:FF:000016">
    <property type="entry name" value="Fibroblast growth factor receptor"/>
    <property type="match status" value="1"/>
</dbReference>
<keyword evidence="7" id="KW-0677">Repeat</keyword>
<dbReference type="InterPro" id="IPR003598">
    <property type="entry name" value="Ig_sub2"/>
</dbReference>
<sequence length="207" mass="23566">MKKRSVVVPTRKTIKFRCQASGNPVPSLRWYKNGKEFRKDQRIGGFKIRDHVWTLIMESVVLSDEGNYTCVVDNEYGSLKHTYQLYVVEDCPHRPVLQAGLPANQTAVVGSNVEFVCRVFSHPQPHIQWLKHITVNGSWVRPDGHPYVRVLKTSGLNTMDKETDVLTLRNVMLEDSGKYTCLAANSIGFSYHSAWLTVIDSTFKILI</sequence>
<evidence type="ECO:0000256" key="9">
    <source>
        <dbReference type="ARBA" id="ARBA00022777"/>
    </source>
</evidence>
<keyword evidence="3" id="KW-0597">Phosphoprotein</keyword>
<dbReference type="InterPro" id="IPR036179">
    <property type="entry name" value="Ig-like_dom_sf"/>
</dbReference>
<keyword evidence="14" id="KW-1015">Disulfide bond</keyword>
<proteinExistence type="predicted"/>
<dbReference type="InterPro" id="IPR007110">
    <property type="entry name" value="Ig-like_dom"/>
</dbReference>
<keyword evidence="4" id="KW-0808">Transferase</keyword>
<dbReference type="Proteomes" id="UP001314229">
    <property type="component" value="Unassembled WGS sequence"/>
</dbReference>
<dbReference type="SUPFAM" id="SSF48726">
    <property type="entry name" value="Immunoglobulin"/>
    <property type="match status" value="2"/>
</dbReference>
<keyword evidence="5" id="KW-0812">Transmembrane</keyword>
<dbReference type="PROSITE" id="PS50835">
    <property type="entry name" value="IG_LIKE"/>
    <property type="match status" value="2"/>
</dbReference>
<evidence type="ECO:0000259" key="18">
    <source>
        <dbReference type="PROSITE" id="PS50835"/>
    </source>
</evidence>
<feature type="domain" description="Ig-like" evidence="18">
    <location>
        <begin position="95"/>
        <end position="197"/>
    </location>
</feature>
<dbReference type="GO" id="GO:0005524">
    <property type="term" value="F:ATP binding"/>
    <property type="evidence" value="ECO:0007669"/>
    <property type="project" value="UniProtKB-KW"/>
</dbReference>
<evidence type="ECO:0000256" key="8">
    <source>
        <dbReference type="ARBA" id="ARBA00022741"/>
    </source>
</evidence>
<dbReference type="FunFam" id="2.60.40.10:FF:000020">
    <property type="entry name" value="Fibroblast growth factor receptor"/>
    <property type="match status" value="1"/>
</dbReference>
<evidence type="ECO:0000313" key="19">
    <source>
        <dbReference type="EMBL" id="CAK6976160.1"/>
    </source>
</evidence>
<dbReference type="InterPro" id="IPR013098">
    <property type="entry name" value="Ig_I-set"/>
</dbReference>
<dbReference type="EMBL" id="CAWUFR010000336">
    <property type="protein sequence ID" value="CAK6976160.1"/>
    <property type="molecule type" value="Genomic_DNA"/>
</dbReference>
<keyword evidence="15 19" id="KW-0675">Receptor</keyword>
<evidence type="ECO:0000256" key="7">
    <source>
        <dbReference type="ARBA" id="ARBA00022737"/>
    </source>
</evidence>
<protein>
    <recommendedName>
        <fullName evidence="2">receptor protein-tyrosine kinase</fullName>
        <ecNumber evidence="2">2.7.10.1</ecNumber>
    </recommendedName>
</protein>
<evidence type="ECO:0000256" key="10">
    <source>
        <dbReference type="ARBA" id="ARBA00022840"/>
    </source>
</evidence>
<comment type="caution">
    <text evidence="19">The sequence shown here is derived from an EMBL/GenBank/DDBJ whole genome shotgun (WGS) entry which is preliminary data.</text>
</comment>
<evidence type="ECO:0000256" key="2">
    <source>
        <dbReference type="ARBA" id="ARBA00011902"/>
    </source>
</evidence>
<keyword evidence="20" id="KW-1185">Reference proteome</keyword>
<dbReference type="InterPro" id="IPR003599">
    <property type="entry name" value="Ig_sub"/>
</dbReference>
<evidence type="ECO:0000256" key="3">
    <source>
        <dbReference type="ARBA" id="ARBA00022553"/>
    </source>
</evidence>
<accession>A0AAV1PY61</accession>
<keyword evidence="11" id="KW-1133">Transmembrane helix</keyword>
<keyword evidence="9" id="KW-0418">Kinase</keyword>
<evidence type="ECO:0000313" key="20">
    <source>
        <dbReference type="Proteomes" id="UP001314229"/>
    </source>
</evidence>
<dbReference type="GO" id="GO:0005886">
    <property type="term" value="C:plasma membrane"/>
    <property type="evidence" value="ECO:0007669"/>
    <property type="project" value="TreeGrafter"/>
</dbReference>
<dbReference type="InterPro" id="IPR013783">
    <property type="entry name" value="Ig-like_fold"/>
</dbReference>
<keyword evidence="16" id="KW-0325">Glycoprotein</keyword>
<evidence type="ECO:0000256" key="16">
    <source>
        <dbReference type="ARBA" id="ARBA00023180"/>
    </source>
</evidence>
<evidence type="ECO:0000256" key="11">
    <source>
        <dbReference type="ARBA" id="ARBA00022989"/>
    </source>
</evidence>
<dbReference type="SMART" id="SM00409">
    <property type="entry name" value="IG"/>
    <property type="match status" value="2"/>
</dbReference>
<evidence type="ECO:0000256" key="6">
    <source>
        <dbReference type="ARBA" id="ARBA00022729"/>
    </source>
</evidence>
<dbReference type="GO" id="GO:0005007">
    <property type="term" value="F:fibroblast growth factor receptor activity"/>
    <property type="evidence" value="ECO:0007669"/>
    <property type="project" value="TreeGrafter"/>
</dbReference>
<dbReference type="InterPro" id="IPR052615">
    <property type="entry name" value="FGFRL"/>
</dbReference>
<name>A0AAV1PY61_SCOSC</name>
<dbReference type="SMART" id="SM00408">
    <property type="entry name" value="IGc2"/>
    <property type="match status" value="2"/>
</dbReference>